<dbReference type="PROSITE" id="PS01360">
    <property type="entry name" value="ZF_MYND_1"/>
    <property type="match status" value="1"/>
</dbReference>
<evidence type="ECO:0000256" key="1">
    <source>
        <dbReference type="ARBA" id="ARBA00022723"/>
    </source>
</evidence>
<protein>
    <recommendedName>
        <fullName evidence="5">MYND-type domain-containing protein</fullName>
    </recommendedName>
</protein>
<evidence type="ECO:0000256" key="4">
    <source>
        <dbReference type="PROSITE-ProRule" id="PRU00134"/>
    </source>
</evidence>
<evidence type="ECO:0000256" key="2">
    <source>
        <dbReference type="ARBA" id="ARBA00022771"/>
    </source>
</evidence>
<dbReference type="GO" id="GO:0008270">
    <property type="term" value="F:zinc ion binding"/>
    <property type="evidence" value="ECO:0007669"/>
    <property type="project" value="UniProtKB-KW"/>
</dbReference>
<dbReference type="InterPro" id="IPR002893">
    <property type="entry name" value="Znf_MYND"/>
</dbReference>
<sequence>MSDSVCAVCAKPAQRKCSACKIAHYCSVEHQRGHWKDHKRMCKSYEICSSEDLGNHLVASRDLERGDVIFSETPLLFGPKPHLIENGPFPCVGCCKVLDQETADQCEACLWPCCSRECPGMKDPSRHALECKILRLRQGGLQSARTFYEFFRFDILIIIRALLLQKTNEDKWNTLIDLEAHLGKRGQGTKIHRIVDEKVKYLQTHYLNPLKAYEQEINKTIISVADTKTLHKIYGILDVNATELTDDIDAKFYIQLQV</sequence>
<dbReference type="SUPFAM" id="SSF82199">
    <property type="entry name" value="SET domain"/>
    <property type="match status" value="1"/>
</dbReference>
<evidence type="ECO:0000259" key="5">
    <source>
        <dbReference type="PROSITE" id="PS50865"/>
    </source>
</evidence>
<dbReference type="PANTHER" id="PTHR46455:SF2">
    <property type="entry name" value="AT24727P"/>
    <property type="match status" value="1"/>
</dbReference>
<evidence type="ECO:0000313" key="6">
    <source>
        <dbReference type="EMBL" id="KAK9885453.1"/>
    </source>
</evidence>
<feature type="domain" description="MYND-type" evidence="5">
    <location>
        <begin position="6"/>
        <end position="42"/>
    </location>
</feature>
<accession>A0AAW1UY63</accession>
<gene>
    <name evidence="6" type="ORF">WA026_010949</name>
</gene>
<keyword evidence="1" id="KW-0479">Metal-binding</keyword>
<name>A0AAW1UY63_9CUCU</name>
<evidence type="ECO:0000313" key="7">
    <source>
        <dbReference type="Proteomes" id="UP001431783"/>
    </source>
</evidence>
<dbReference type="SUPFAM" id="SSF144232">
    <property type="entry name" value="HIT/MYND zinc finger-like"/>
    <property type="match status" value="1"/>
</dbReference>
<dbReference type="EMBL" id="JARQZJ010000095">
    <property type="protein sequence ID" value="KAK9885453.1"/>
    <property type="molecule type" value="Genomic_DNA"/>
</dbReference>
<dbReference type="Proteomes" id="UP001431783">
    <property type="component" value="Unassembled WGS sequence"/>
</dbReference>
<dbReference type="PROSITE" id="PS50865">
    <property type="entry name" value="ZF_MYND_2"/>
    <property type="match status" value="1"/>
</dbReference>
<proteinExistence type="predicted"/>
<evidence type="ECO:0000256" key="3">
    <source>
        <dbReference type="ARBA" id="ARBA00022833"/>
    </source>
</evidence>
<comment type="caution">
    <text evidence="6">The sequence shown here is derived from an EMBL/GenBank/DDBJ whole genome shotgun (WGS) entry which is preliminary data.</text>
</comment>
<organism evidence="6 7">
    <name type="scientific">Henosepilachna vigintioctopunctata</name>
    <dbReference type="NCBI Taxonomy" id="420089"/>
    <lineage>
        <taxon>Eukaryota</taxon>
        <taxon>Metazoa</taxon>
        <taxon>Ecdysozoa</taxon>
        <taxon>Arthropoda</taxon>
        <taxon>Hexapoda</taxon>
        <taxon>Insecta</taxon>
        <taxon>Pterygota</taxon>
        <taxon>Neoptera</taxon>
        <taxon>Endopterygota</taxon>
        <taxon>Coleoptera</taxon>
        <taxon>Polyphaga</taxon>
        <taxon>Cucujiformia</taxon>
        <taxon>Coccinelloidea</taxon>
        <taxon>Coccinellidae</taxon>
        <taxon>Epilachninae</taxon>
        <taxon>Epilachnini</taxon>
        <taxon>Henosepilachna</taxon>
    </lineage>
</organism>
<dbReference type="Pfam" id="PF01753">
    <property type="entry name" value="zf-MYND"/>
    <property type="match status" value="1"/>
</dbReference>
<dbReference type="PANTHER" id="PTHR46455">
    <property type="entry name" value="SET AND MYND DOMAIN CONTAINING, ARTHROPOD-SPECIFIC, MEMBER 4, ISOFORM A"/>
    <property type="match status" value="1"/>
</dbReference>
<dbReference type="Gene3D" id="6.10.140.2220">
    <property type="match status" value="1"/>
</dbReference>
<dbReference type="AlphaFoldDB" id="A0AAW1UY63"/>
<keyword evidence="2 4" id="KW-0863">Zinc-finger</keyword>
<dbReference type="InterPro" id="IPR046341">
    <property type="entry name" value="SET_dom_sf"/>
</dbReference>
<dbReference type="InterPro" id="IPR053010">
    <property type="entry name" value="SET_SmydA-8"/>
</dbReference>
<reference evidence="6 7" key="1">
    <citation type="submission" date="2023-03" db="EMBL/GenBank/DDBJ databases">
        <title>Genome insight into feeding habits of ladybird beetles.</title>
        <authorList>
            <person name="Li H.-S."/>
            <person name="Huang Y.-H."/>
            <person name="Pang H."/>
        </authorList>
    </citation>
    <scope>NUCLEOTIDE SEQUENCE [LARGE SCALE GENOMIC DNA]</scope>
    <source>
        <strain evidence="6">SYSU_2023b</strain>
        <tissue evidence="6">Whole body</tissue>
    </source>
</reference>
<keyword evidence="7" id="KW-1185">Reference proteome</keyword>
<keyword evidence="3" id="KW-0862">Zinc</keyword>